<dbReference type="EC" id="1.3.1.84" evidence="2"/>
<organism evidence="2 3">
    <name type="scientific">Gimesia alba</name>
    <dbReference type="NCBI Taxonomy" id="2527973"/>
    <lineage>
        <taxon>Bacteria</taxon>
        <taxon>Pseudomonadati</taxon>
        <taxon>Planctomycetota</taxon>
        <taxon>Planctomycetia</taxon>
        <taxon>Planctomycetales</taxon>
        <taxon>Planctomycetaceae</taxon>
        <taxon>Gimesia</taxon>
    </lineage>
</organism>
<keyword evidence="2" id="KW-0560">Oxidoreductase</keyword>
<dbReference type="SMART" id="SM00829">
    <property type="entry name" value="PKS_ER"/>
    <property type="match status" value="1"/>
</dbReference>
<dbReference type="OrthoDB" id="9782155at2"/>
<dbReference type="CDD" id="cd05280">
    <property type="entry name" value="MDR_yhdh_yhfp"/>
    <property type="match status" value="1"/>
</dbReference>
<reference evidence="2 3" key="1">
    <citation type="submission" date="2019-02" db="EMBL/GenBank/DDBJ databases">
        <title>Deep-cultivation of Planctomycetes and their phenomic and genomic characterization uncovers novel biology.</title>
        <authorList>
            <person name="Wiegand S."/>
            <person name="Jogler M."/>
            <person name="Boedeker C."/>
            <person name="Pinto D."/>
            <person name="Vollmers J."/>
            <person name="Rivas-Marin E."/>
            <person name="Kohn T."/>
            <person name="Peeters S.H."/>
            <person name="Heuer A."/>
            <person name="Rast P."/>
            <person name="Oberbeckmann S."/>
            <person name="Bunk B."/>
            <person name="Jeske O."/>
            <person name="Meyerdierks A."/>
            <person name="Storesund J.E."/>
            <person name="Kallscheuer N."/>
            <person name="Luecker S."/>
            <person name="Lage O.M."/>
            <person name="Pohl T."/>
            <person name="Merkel B.J."/>
            <person name="Hornburger P."/>
            <person name="Mueller R.-W."/>
            <person name="Bruemmer F."/>
            <person name="Labrenz M."/>
            <person name="Spormann A.M."/>
            <person name="Op den Camp H."/>
            <person name="Overmann J."/>
            <person name="Amann R."/>
            <person name="Jetten M.S.M."/>
            <person name="Mascher T."/>
            <person name="Medema M.H."/>
            <person name="Devos D.P."/>
            <person name="Kaster A.-K."/>
            <person name="Ovreas L."/>
            <person name="Rohde M."/>
            <person name="Galperin M.Y."/>
            <person name="Jogler C."/>
        </authorList>
    </citation>
    <scope>NUCLEOTIDE SEQUENCE [LARGE SCALE GENOMIC DNA]</scope>
    <source>
        <strain evidence="2 3">Pan241w</strain>
    </source>
</reference>
<dbReference type="Pfam" id="PF00107">
    <property type="entry name" value="ADH_zinc_N"/>
    <property type="match status" value="1"/>
</dbReference>
<proteinExistence type="predicted"/>
<dbReference type="InterPro" id="IPR020843">
    <property type="entry name" value="ER"/>
</dbReference>
<dbReference type="Gene3D" id="3.90.180.10">
    <property type="entry name" value="Medium-chain alcohol dehydrogenases, catalytic domain"/>
    <property type="match status" value="1"/>
</dbReference>
<sequence length="333" mass="36157">MTDKFRCYQLDKNKQQKITADIETVPYDALPPGAVTIRVVYSSVNYKDALAATGHPGVVRKFPHVPGIDAAGYVVESESDQFQVGDPVVVTSYELGVERWGGWAELIRVQPEWIVPLPKGLTLKESMILGTAGLTAAMCVDSIIHHHITPDAGNILVTGASGGVGSFCVSLLSQLGYQVTAVSGKHALHQRLLELGATKVIDRLEIDLSSDKPLLKGHWPAAIDTVGGFLLSHVIRSIQPHGCVAACGNAGGAQLDLTVFPFILRGVTLDGIDSAWYPIERRTALWQKLATDWKLPDLGSRAKVISLEQVEETVESLLNRTHQERTIIKISEE</sequence>
<dbReference type="Proteomes" id="UP000317171">
    <property type="component" value="Chromosome"/>
</dbReference>
<evidence type="ECO:0000313" key="2">
    <source>
        <dbReference type="EMBL" id="QDT40590.1"/>
    </source>
</evidence>
<protein>
    <submittedName>
        <fullName evidence="2">Putative acrylyl-CoA reductase AcuI</fullName>
        <ecNumber evidence="2">1.3.1.84</ecNumber>
    </submittedName>
</protein>
<dbReference type="AlphaFoldDB" id="A0A517R9M5"/>
<dbReference type="InterPro" id="IPR011032">
    <property type="entry name" value="GroES-like_sf"/>
</dbReference>
<dbReference type="InterPro" id="IPR013154">
    <property type="entry name" value="ADH-like_N"/>
</dbReference>
<dbReference type="SUPFAM" id="SSF51735">
    <property type="entry name" value="NAD(P)-binding Rossmann-fold domains"/>
    <property type="match status" value="1"/>
</dbReference>
<dbReference type="NCBIfam" id="TIGR02823">
    <property type="entry name" value="oxido_YhdH"/>
    <property type="match status" value="1"/>
</dbReference>
<dbReference type="InterPro" id="IPR051397">
    <property type="entry name" value="Zn-ADH-like_protein"/>
</dbReference>
<evidence type="ECO:0000313" key="3">
    <source>
        <dbReference type="Proteomes" id="UP000317171"/>
    </source>
</evidence>
<keyword evidence="3" id="KW-1185">Reference proteome</keyword>
<dbReference type="Gene3D" id="3.40.50.720">
    <property type="entry name" value="NAD(P)-binding Rossmann-like Domain"/>
    <property type="match status" value="1"/>
</dbReference>
<dbReference type="InterPro" id="IPR036291">
    <property type="entry name" value="NAD(P)-bd_dom_sf"/>
</dbReference>
<dbReference type="PANTHER" id="PTHR43677:SF1">
    <property type="entry name" value="ACRYLYL-COA REDUCTASE ACUI-RELATED"/>
    <property type="match status" value="1"/>
</dbReference>
<dbReference type="InterPro" id="IPR014188">
    <property type="entry name" value="Acrylyl-CoA_reductase_AcuI"/>
</dbReference>
<dbReference type="InterPro" id="IPR013149">
    <property type="entry name" value="ADH-like_C"/>
</dbReference>
<dbReference type="PANTHER" id="PTHR43677">
    <property type="entry name" value="SHORT-CHAIN DEHYDROGENASE/REDUCTASE"/>
    <property type="match status" value="1"/>
</dbReference>
<gene>
    <name evidence="2" type="primary">acuI</name>
    <name evidence="2" type="ORF">Pan241w_06470</name>
</gene>
<feature type="domain" description="Enoyl reductase (ER)" evidence="1">
    <location>
        <begin position="20"/>
        <end position="328"/>
    </location>
</feature>
<dbReference type="EMBL" id="CP036269">
    <property type="protein sequence ID" value="QDT40590.1"/>
    <property type="molecule type" value="Genomic_DNA"/>
</dbReference>
<dbReference type="KEGG" id="gaz:Pan241w_06470"/>
<dbReference type="RefSeq" id="WP_145210801.1">
    <property type="nucleotide sequence ID" value="NZ_CP036269.1"/>
</dbReference>
<dbReference type="Pfam" id="PF08240">
    <property type="entry name" value="ADH_N"/>
    <property type="match status" value="1"/>
</dbReference>
<accession>A0A517R9M5</accession>
<dbReference type="GO" id="GO:0043957">
    <property type="term" value="F:acryloyl-CoA reductase (NADPH) activity"/>
    <property type="evidence" value="ECO:0007669"/>
    <property type="project" value="UniProtKB-EC"/>
</dbReference>
<dbReference type="SUPFAM" id="SSF50129">
    <property type="entry name" value="GroES-like"/>
    <property type="match status" value="1"/>
</dbReference>
<evidence type="ECO:0000259" key="1">
    <source>
        <dbReference type="SMART" id="SM00829"/>
    </source>
</evidence>
<name>A0A517R9M5_9PLAN</name>